<evidence type="ECO:0000256" key="3">
    <source>
        <dbReference type="ARBA" id="ARBA00011738"/>
    </source>
</evidence>
<evidence type="ECO:0000313" key="8">
    <source>
        <dbReference type="EMBL" id="SGY88873.1"/>
    </source>
</evidence>
<protein>
    <recommendedName>
        <fullName evidence="4">coproporphyrinogen oxidase</fullName>
        <ecNumber evidence="4">1.3.3.3</ecNumber>
    </recommendedName>
</protein>
<dbReference type="GO" id="GO:0004109">
    <property type="term" value="F:coproporphyrinogen oxidase activity"/>
    <property type="evidence" value="ECO:0007669"/>
    <property type="project" value="UniProtKB-EC"/>
</dbReference>
<dbReference type="EMBL" id="FPLJ01000040">
    <property type="protein sequence ID" value="SGY88873.1"/>
    <property type="molecule type" value="Genomic_DNA"/>
</dbReference>
<dbReference type="RefSeq" id="WP_075471757.1">
    <property type="nucleotide sequence ID" value="NZ_CAWQZC010000113.1"/>
</dbReference>
<comment type="subunit">
    <text evidence="3">Homodimer.</text>
</comment>
<dbReference type="SUPFAM" id="SSF102886">
    <property type="entry name" value="Coproporphyrinogen III oxidase"/>
    <property type="match status" value="1"/>
</dbReference>
<dbReference type="Pfam" id="PF01218">
    <property type="entry name" value="Coprogen_oxidas"/>
    <property type="match status" value="1"/>
</dbReference>
<keyword evidence="5" id="KW-0560">Oxidoreductase</keyword>
<evidence type="ECO:0000256" key="6">
    <source>
        <dbReference type="ARBA" id="ARBA00023133"/>
    </source>
</evidence>
<dbReference type="GO" id="GO:0005737">
    <property type="term" value="C:cytoplasm"/>
    <property type="evidence" value="ECO:0007669"/>
    <property type="project" value="TreeGrafter"/>
</dbReference>
<dbReference type="Gene3D" id="3.40.1500.10">
    <property type="entry name" value="Coproporphyrinogen III oxidase, aerobic"/>
    <property type="match status" value="1"/>
</dbReference>
<evidence type="ECO:0000313" key="11">
    <source>
        <dbReference type="Proteomes" id="UP000183794"/>
    </source>
</evidence>
<evidence type="ECO:0000313" key="10">
    <source>
        <dbReference type="Proteomes" id="UP000182660"/>
    </source>
</evidence>
<sequence length="300" mass="34157">MSVSINDLESFFRNIQQSIITAFQAEETNGEFIADHWTSHLGQGTSCVLRDGEVYESAGVNFSMVSGDKLPAAASAKRPQFTGMSYQAMGVSVVVHPRNPHAPTSHANVRMFMVTDNDGQQHWWLGGGFDLTPIHLYADDARHFHTVARDAVAPFGDELYPLFKQDADEYFYMPHREEYRGIGGIIYDDLNQWDIEKSLSFIESVANGYTQAYTPIIAKRKNQPYTEQEREFQLFRRTRYAEFNLIVDRGTIFGLQSKGRTKSILMSMPPLASWHYDDLEPQNEAQQALVDVVSEPRTWL</sequence>
<reference evidence="8 10" key="1">
    <citation type="submission" date="2016-11" db="EMBL/GenBank/DDBJ databases">
        <authorList>
            <person name="Klemetsen T."/>
        </authorList>
    </citation>
    <scope>NUCLEOTIDE SEQUENCE [LARGE SCALE GENOMIC DNA]</scope>
    <source>
        <strain evidence="8">MT 2528</strain>
    </source>
</reference>
<dbReference type="NCBIfam" id="NF003727">
    <property type="entry name" value="PRK05330.1"/>
    <property type="match status" value="1"/>
</dbReference>
<organism evidence="9 11">
    <name type="scientific">Moritella viscosa</name>
    <dbReference type="NCBI Taxonomy" id="80854"/>
    <lineage>
        <taxon>Bacteria</taxon>
        <taxon>Pseudomonadati</taxon>
        <taxon>Pseudomonadota</taxon>
        <taxon>Gammaproteobacteria</taxon>
        <taxon>Alteromonadales</taxon>
        <taxon>Moritellaceae</taxon>
        <taxon>Moritella</taxon>
    </lineage>
</organism>
<dbReference type="Proteomes" id="UP000182660">
    <property type="component" value="Unassembled WGS sequence"/>
</dbReference>
<dbReference type="EC" id="1.3.3.3" evidence="4"/>
<evidence type="ECO:0000256" key="4">
    <source>
        <dbReference type="ARBA" id="ARBA00012869"/>
    </source>
</evidence>
<comment type="similarity">
    <text evidence="2">Belongs to the aerobic coproporphyrinogen-III oxidase family.</text>
</comment>
<dbReference type="GeneID" id="61295508"/>
<proteinExistence type="inferred from homology"/>
<dbReference type="EMBL" id="FPLD01000052">
    <property type="protein sequence ID" value="SGY96373.1"/>
    <property type="molecule type" value="Genomic_DNA"/>
</dbReference>
<dbReference type="Proteomes" id="UP000183794">
    <property type="component" value="Unassembled WGS sequence"/>
</dbReference>
<dbReference type="InterPro" id="IPR036406">
    <property type="entry name" value="Coprogen_oxidase_aer_sf"/>
</dbReference>
<keyword evidence="7" id="KW-0627">Porphyrin biosynthesis</keyword>
<evidence type="ECO:0000256" key="2">
    <source>
        <dbReference type="ARBA" id="ARBA00010644"/>
    </source>
</evidence>
<evidence type="ECO:0000256" key="7">
    <source>
        <dbReference type="ARBA" id="ARBA00023244"/>
    </source>
</evidence>
<keyword evidence="6" id="KW-0350">Heme biosynthesis</keyword>
<dbReference type="PIRSF" id="PIRSF000166">
    <property type="entry name" value="Coproporphyri_ox"/>
    <property type="match status" value="1"/>
</dbReference>
<evidence type="ECO:0000313" key="9">
    <source>
        <dbReference type="EMBL" id="SGY96373.1"/>
    </source>
</evidence>
<dbReference type="GO" id="GO:0006782">
    <property type="term" value="P:protoporphyrinogen IX biosynthetic process"/>
    <property type="evidence" value="ECO:0007669"/>
    <property type="project" value="TreeGrafter"/>
</dbReference>
<name>A0A1K9Z8P0_9GAMM</name>
<gene>
    <name evidence="8" type="ORF">MT2528_1598</name>
    <name evidence="9" type="ORF">NVI5450_1823</name>
</gene>
<evidence type="ECO:0000256" key="1">
    <source>
        <dbReference type="ARBA" id="ARBA00005168"/>
    </source>
</evidence>
<dbReference type="AlphaFoldDB" id="A0A1K9Z8P0"/>
<reference evidence="9 11" key="2">
    <citation type="submission" date="2016-11" db="EMBL/GenBank/DDBJ databases">
        <authorList>
            <person name="Jaros S."/>
            <person name="Januszkiewicz K."/>
            <person name="Wedrychowicz H."/>
        </authorList>
    </citation>
    <scope>NUCLEOTIDE SEQUENCE [LARGE SCALE GENOMIC DNA]</scope>
    <source>
        <strain evidence="9">NVI 5450</strain>
    </source>
</reference>
<dbReference type="PANTHER" id="PTHR10755:SF0">
    <property type="entry name" value="OXYGEN-DEPENDENT COPROPORPHYRINOGEN-III OXIDASE, MITOCHONDRIAL"/>
    <property type="match status" value="1"/>
</dbReference>
<dbReference type="OrthoDB" id="9777553at2"/>
<dbReference type="PANTHER" id="PTHR10755">
    <property type="entry name" value="COPROPORPHYRINOGEN III OXIDASE, MITOCHONDRIAL"/>
    <property type="match status" value="1"/>
</dbReference>
<comment type="pathway">
    <text evidence="1">Porphyrin-containing compound metabolism; protoporphyrin-IX biosynthesis; protoporphyrinogen-IX from coproporphyrinogen-III (O2 route): step 1/1.</text>
</comment>
<accession>A0A1K9Z8P0</accession>
<keyword evidence="10" id="KW-1185">Reference proteome</keyword>
<evidence type="ECO:0000256" key="5">
    <source>
        <dbReference type="ARBA" id="ARBA00023002"/>
    </source>
</evidence>
<dbReference type="PRINTS" id="PR00073">
    <property type="entry name" value="COPRGNOXDASE"/>
</dbReference>
<dbReference type="InterPro" id="IPR001260">
    <property type="entry name" value="Coprogen_oxidase_aer"/>
</dbReference>